<dbReference type="RefSeq" id="WP_353334283.1">
    <property type="nucleotide sequence ID" value="NZ_AP028055.1"/>
</dbReference>
<protein>
    <submittedName>
        <fullName evidence="1">Uncharacterized protein</fullName>
    </submittedName>
</protein>
<dbReference type="EMBL" id="AP028055">
    <property type="protein sequence ID" value="BEG99082.1"/>
    <property type="molecule type" value="Genomic_DNA"/>
</dbReference>
<name>A0ABM8IBX3_9BACE</name>
<gene>
    <name evidence="1" type="ORF">BSYN_13470</name>
</gene>
<evidence type="ECO:0000313" key="1">
    <source>
        <dbReference type="EMBL" id="BEG99082.1"/>
    </source>
</evidence>
<keyword evidence="2" id="KW-1185">Reference proteome</keyword>
<reference evidence="1 2" key="1">
    <citation type="submission" date="2023-04" db="EMBL/GenBank/DDBJ databases">
        <title>Draft genome sequence of acteroides sedimenti strain YN3PY1.</title>
        <authorList>
            <person name="Yoshida N."/>
        </authorList>
    </citation>
    <scope>NUCLEOTIDE SEQUENCE [LARGE SCALE GENOMIC DNA]</scope>
    <source>
        <strain evidence="1 2">YN3PY1</strain>
    </source>
</reference>
<evidence type="ECO:0000313" key="2">
    <source>
        <dbReference type="Proteomes" id="UP001496674"/>
    </source>
</evidence>
<proteinExistence type="predicted"/>
<accession>A0ABM8IBX3</accession>
<dbReference type="Proteomes" id="UP001496674">
    <property type="component" value="Chromosome"/>
</dbReference>
<sequence>MDDFLHLLYLKLHNSREGEITRINADTYKQSFKSLKDLTDSNYEHFEGMYPFYLTTEQLEELKDTFKSKEENKGYFKNIDTFKFLPFKRLSDMAKCFYHSRSVDIFRDRAYYLWKEFSSFVHYSNYTFEYEIKNAPENLYIINEAFQYCYNSIYLSFKYFERTFGLTFKDDKTLNNMYGIILSC</sequence>
<organism evidence="1 2">
    <name type="scientific">Bacteroides sedimenti</name>
    <dbReference type="NCBI Taxonomy" id="2136147"/>
    <lineage>
        <taxon>Bacteria</taxon>
        <taxon>Pseudomonadati</taxon>
        <taxon>Bacteroidota</taxon>
        <taxon>Bacteroidia</taxon>
        <taxon>Bacteroidales</taxon>
        <taxon>Bacteroidaceae</taxon>
        <taxon>Bacteroides</taxon>
    </lineage>
</organism>